<dbReference type="RefSeq" id="WP_353864148.1">
    <property type="nucleotide sequence ID" value="NZ_CP088295.1"/>
</dbReference>
<sequence length="185" mass="18972">MRSSRLAVFAALPVLALGVAACGDDEDESASTTAAPAETQTTEMAASEDIVALASGNDDLSTLVTAVTAADLVETLQGDGPFTVFAPTNEAFEALPAGTLDDLLKPENKEQLTEILTYHVVPDEAMAADLTDGQKLKTVQGEELEVGVADDGTVTINGAEVTTADVDASNGVVHVIDEVLTPPSS</sequence>
<proteinExistence type="predicted"/>
<dbReference type="InterPro" id="IPR036378">
    <property type="entry name" value="FAS1_dom_sf"/>
</dbReference>
<feature type="chain" id="PRO_5046800682" evidence="1">
    <location>
        <begin position="22"/>
        <end position="185"/>
    </location>
</feature>
<accession>A0ABY5PG34</accession>
<evidence type="ECO:0000259" key="2">
    <source>
        <dbReference type="PROSITE" id="PS50213"/>
    </source>
</evidence>
<dbReference type="SUPFAM" id="SSF82153">
    <property type="entry name" value="FAS1 domain"/>
    <property type="match status" value="1"/>
</dbReference>
<dbReference type="InterPro" id="IPR050904">
    <property type="entry name" value="Adhesion/Biosynth-related"/>
</dbReference>
<dbReference type="SMART" id="SM00554">
    <property type="entry name" value="FAS1"/>
    <property type="match status" value="1"/>
</dbReference>
<evidence type="ECO:0000313" key="4">
    <source>
        <dbReference type="Proteomes" id="UP001058860"/>
    </source>
</evidence>
<dbReference type="PANTHER" id="PTHR10900:SF77">
    <property type="entry name" value="FI19380P1"/>
    <property type="match status" value="1"/>
</dbReference>
<dbReference type="PROSITE" id="PS51257">
    <property type="entry name" value="PROKAR_LIPOPROTEIN"/>
    <property type="match status" value="1"/>
</dbReference>
<reference evidence="4" key="1">
    <citation type="submission" date="2021-11" db="EMBL/GenBank/DDBJ databases">
        <title>Cultivation dependent microbiological survey of springs from the worlds oldest radium mine currently devoted to the extraction of radon-saturated water.</title>
        <authorList>
            <person name="Kapinusova G."/>
            <person name="Smrhova T."/>
            <person name="Strejcek M."/>
            <person name="Suman J."/>
            <person name="Jani K."/>
            <person name="Pajer P."/>
            <person name="Uhlik O."/>
        </authorList>
    </citation>
    <scope>NUCLEOTIDE SEQUENCE [LARGE SCALE GENOMIC DNA]</scope>
    <source>
        <strain evidence="4">J379</strain>
    </source>
</reference>
<dbReference type="Proteomes" id="UP001058860">
    <property type="component" value="Chromosome"/>
</dbReference>
<evidence type="ECO:0000313" key="3">
    <source>
        <dbReference type="EMBL" id="UUY03646.1"/>
    </source>
</evidence>
<organism evidence="3 4">
    <name type="scientific">Svornostia abyssi</name>
    <dbReference type="NCBI Taxonomy" id="2898438"/>
    <lineage>
        <taxon>Bacteria</taxon>
        <taxon>Bacillati</taxon>
        <taxon>Actinomycetota</taxon>
        <taxon>Thermoleophilia</taxon>
        <taxon>Solirubrobacterales</taxon>
        <taxon>Baekduiaceae</taxon>
        <taxon>Svornostia</taxon>
    </lineage>
</organism>
<protein>
    <submittedName>
        <fullName evidence="3">Fasciclin domain-containing protein</fullName>
    </submittedName>
</protein>
<dbReference type="Pfam" id="PF02469">
    <property type="entry name" value="Fasciclin"/>
    <property type="match status" value="1"/>
</dbReference>
<dbReference type="PANTHER" id="PTHR10900">
    <property type="entry name" value="PERIOSTIN-RELATED"/>
    <property type="match status" value="1"/>
</dbReference>
<name>A0ABY5PG34_9ACTN</name>
<evidence type="ECO:0000256" key="1">
    <source>
        <dbReference type="SAM" id="SignalP"/>
    </source>
</evidence>
<keyword evidence="1" id="KW-0732">Signal</keyword>
<gene>
    <name evidence="3" type="ORF">LRS13_23745</name>
</gene>
<keyword evidence="4" id="KW-1185">Reference proteome</keyword>
<dbReference type="PROSITE" id="PS50213">
    <property type="entry name" value="FAS1"/>
    <property type="match status" value="1"/>
</dbReference>
<dbReference type="Gene3D" id="2.30.180.10">
    <property type="entry name" value="FAS1 domain"/>
    <property type="match status" value="1"/>
</dbReference>
<dbReference type="EMBL" id="CP088295">
    <property type="protein sequence ID" value="UUY03646.1"/>
    <property type="molecule type" value="Genomic_DNA"/>
</dbReference>
<dbReference type="InterPro" id="IPR000782">
    <property type="entry name" value="FAS1_domain"/>
</dbReference>
<feature type="signal peptide" evidence="1">
    <location>
        <begin position="1"/>
        <end position="21"/>
    </location>
</feature>
<feature type="domain" description="FAS1" evidence="2">
    <location>
        <begin position="47"/>
        <end position="180"/>
    </location>
</feature>